<protein>
    <submittedName>
        <fullName evidence="2">Uncharacterized protein</fullName>
    </submittedName>
</protein>
<feature type="region of interest" description="Disordered" evidence="1">
    <location>
        <begin position="66"/>
        <end position="86"/>
    </location>
</feature>
<dbReference type="EMBL" id="CAUJNA010003676">
    <property type="protein sequence ID" value="CAJ1407557.1"/>
    <property type="molecule type" value="Genomic_DNA"/>
</dbReference>
<sequence>MPKAASKETYPSGQVSDLVKEMKLSAEQSLAVEEALEALQGGKEAIDFPTFLRLLGCAAQKADLKRSSQDSGRSSRPGSAGAASAGFASRRKQLGTGCDSFAPSAFIPMAFLAKLCGVALLRQLLAASVEEVGLAVDDDCRDSQTCALNALQLSRKRCDFDFEAEVQQPMVKMTDEIEALNNRLVVLVAKALRTSFKDDFSKLVGATSEAVGVIERITPKFMLLVNKTSAVLKDPSIKNFGSAAEKEQNALLTMQGFAIGHAGEVMTNIANMRELHQENSSFATDVNEVAQLAREWLQGVLKTSWSGATEQLPRINALVKDEYTNTSQMVTEAACAANTASSIAQLTSLYADIVSAGADCNATNKTMFNLEDCESSALTVQSGIAQVISASAKMMSNCYQSSWVCADESSAAGYKLLKAYISTIVVKDSCRSSDPIALAVCESESFKLVSTLGVAAGHMRKATRMCGSSCGSKAPL</sequence>
<gene>
    <name evidence="2" type="ORF">EVOR1521_LOCUS29214</name>
</gene>
<organism evidence="2 3">
    <name type="scientific">Effrenium voratum</name>
    <dbReference type="NCBI Taxonomy" id="2562239"/>
    <lineage>
        <taxon>Eukaryota</taxon>
        <taxon>Sar</taxon>
        <taxon>Alveolata</taxon>
        <taxon>Dinophyceae</taxon>
        <taxon>Suessiales</taxon>
        <taxon>Symbiodiniaceae</taxon>
        <taxon>Effrenium</taxon>
    </lineage>
</organism>
<evidence type="ECO:0000256" key="1">
    <source>
        <dbReference type="SAM" id="MobiDB-lite"/>
    </source>
</evidence>
<keyword evidence="3" id="KW-1185">Reference proteome</keyword>
<comment type="caution">
    <text evidence="2">The sequence shown here is derived from an EMBL/GenBank/DDBJ whole genome shotgun (WGS) entry which is preliminary data.</text>
</comment>
<accession>A0AA36NHP3</accession>
<proteinExistence type="predicted"/>
<evidence type="ECO:0000313" key="2">
    <source>
        <dbReference type="EMBL" id="CAJ1407557.1"/>
    </source>
</evidence>
<evidence type="ECO:0000313" key="3">
    <source>
        <dbReference type="Proteomes" id="UP001178507"/>
    </source>
</evidence>
<feature type="compositionally biased region" description="Low complexity" evidence="1">
    <location>
        <begin position="71"/>
        <end position="86"/>
    </location>
</feature>
<dbReference type="AlphaFoldDB" id="A0AA36NHP3"/>
<dbReference type="Proteomes" id="UP001178507">
    <property type="component" value="Unassembled WGS sequence"/>
</dbReference>
<reference evidence="2" key="1">
    <citation type="submission" date="2023-08" db="EMBL/GenBank/DDBJ databases">
        <authorList>
            <person name="Chen Y."/>
            <person name="Shah S."/>
            <person name="Dougan E. K."/>
            <person name="Thang M."/>
            <person name="Chan C."/>
        </authorList>
    </citation>
    <scope>NUCLEOTIDE SEQUENCE</scope>
</reference>
<name>A0AA36NHP3_9DINO</name>